<protein>
    <submittedName>
        <fullName evidence="1">Uncharacterized protein</fullName>
    </submittedName>
</protein>
<reference evidence="1" key="1">
    <citation type="submission" date="2021-05" db="EMBL/GenBank/DDBJ databases">
        <authorList>
            <person name="Scholz U."/>
            <person name="Mascher M."/>
            <person name="Fiebig A."/>
        </authorList>
    </citation>
    <scope>NUCLEOTIDE SEQUENCE [LARGE SCALE GENOMIC DNA]</scope>
</reference>
<evidence type="ECO:0000313" key="1">
    <source>
        <dbReference type="EnsemblPlants" id="AVESA.00010b.r2.5DG0986720.1.CDS.1"/>
    </source>
</evidence>
<dbReference type="EnsemblPlants" id="AVESA.00010b.r2.5DG0986720.1">
    <property type="protein sequence ID" value="AVESA.00010b.r2.5DG0986720.1.CDS.1"/>
    <property type="gene ID" value="AVESA.00010b.r2.5DG0986720"/>
</dbReference>
<name>A0ACD5YJY4_AVESA</name>
<sequence length="259" mass="28829">MEAWPQLRAAPAPGMARVHWTGGLEEEDEGPTPICVVRRSVAVNDLEQRLQFSMVAYVGGSRPAVSCGQALEAIVATGVLETEVSIHRFAPEDFLVVFGHAEHKARVAAWPLIEHAGFSLFFRQWNQQAQAEQASLGSKVHQLLEGVSPHAWDIEVVKDLLGNSCTVEEITPETRSHRDLSSFKLTVWTSELEAILVARTLAIPEPVEVRPHRDGRRGSPPAEEVSKSRKTVLKVLKYKVIIHVTRVEEDALPEEWFLP</sequence>
<reference evidence="1" key="2">
    <citation type="submission" date="2025-09" db="UniProtKB">
        <authorList>
            <consortium name="EnsemblPlants"/>
        </authorList>
    </citation>
    <scope>IDENTIFICATION</scope>
</reference>
<organism evidence="1 2">
    <name type="scientific">Avena sativa</name>
    <name type="common">Oat</name>
    <dbReference type="NCBI Taxonomy" id="4498"/>
    <lineage>
        <taxon>Eukaryota</taxon>
        <taxon>Viridiplantae</taxon>
        <taxon>Streptophyta</taxon>
        <taxon>Embryophyta</taxon>
        <taxon>Tracheophyta</taxon>
        <taxon>Spermatophyta</taxon>
        <taxon>Magnoliopsida</taxon>
        <taxon>Liliopsida</taxon>
        <taxon>Poales</taxon>
        <taxon>Poaceae</taxon>
        <taxon>BOP clade</taxon>
        <taxon>Pooideae</taxon>
        <taxon>Poodae</taxon>
        <taxon>Poeae</taxon>
        <taxon>Poeae Chloroplast Group 1 (Aveneae type)</taxon>
        <taxon>Aveninae</taxon>
        <taxon>Avena</taxon>
    </lineage>
</organism>
<keyword evidence="2" id="KW-1185">Reference proteome</keyword>
<evidence type="ECO:0000313" key="2">
    <source>
        <dbReference type="Proteomes" id="UP001732700"/>
    </source>
</evidence>
<proteinExistence type="predicted"/>
<dbReference type="Proteomes" id="UP001732700">
    <property type="component" value="Chromosome 5D"/>
</dbReference>
<accession>A0ACD5YJY4</accession>